<keyword evidence="2" id="KW-0472">Membrane</keyword>
<evidence type="ECO:0000313" key="4">
    <source>
        <dbReference type="Proteomes" id="UP000479000"/>
    </source>
</evidence>
<reference evidence="3 4" key="1">
    <citation type="submission" date="2020-02" db="EMBL/GenBank/DDBJ databases">
        <authorList>
            <person name="Ferguson B K."/>
        </authorList>
    </citation>
    <scope>NUCLEOTIDE SEQUENCE [LARGE SCALE GENOMIC DNA]</scope>
</reference>
<sequence>MWSTLSYTLHVGPRDDRCMLTTLFCVSVPNNSRRLKLPWAGVELLCWTPGGFIQGVMSCVSFDFDTSGFEPFETKTTYEEYADETTKGRPTGRRWERVPEMKDMELNALLVAYFWVHGREANERIMRNGHAVKRRKYVKGPRAGPGPLGPRAPGILPPLPPPLDGPGSWNAAIPSLPSSEGWPSGKSSEPSQERLADELAKKLGRICIGIRSFQLWARCGSSHTVPYEFLYGKGGTILTSRGSRTRICNKNFLSVRRTPYAVRLRVFEFEQFQFEIEFHEAPRANAIMKMRASSRAKSFIIFIISTIFVIIITTIIFMIFEEMPEFLSLKEIIYFVIPFIIILIIFNISFIVLIIFIILHHLHMFINFEDMSFSGIISSGANIASISNTDVESKGHILVQPVQNLAMPFRTILQHLHLSRKYWAIPSSAPLPGRAGPHKNKFIDFNHSPLLREGGAISVQENHYHCPWKLLCLFSKQRNLFRPLGTSPNTNLILAPLLGPAILQVKRIGLRGGLEKSDQQFRTNAVFQPFFSNPIFSKINYCFCTPTSSGNQGKHIIQTHQSIRE</sequence>
<evidence type="ECO:0000256" key="2">
    <source>
        <dbReference type="SAM" id="Phobius"/>
    </source>
</evidence>
<evidence type="ECO:0000313" key="3">
    <source>
        <dbReference type="EMBL" id="CAB0017260.1"/>
    </source>
</evidence>
<keyword evidence="2" id="KW-0812">Transmembrane</keyword>
<gene>
    <name evidence="3" type="ORF">NTEN_LOCUS21292</name>
</gene>
<keyword evidence="2" id="KW-1133">Transmembrane helix</keyword>
<evidence type="ECO:0000256" key="1">
    <source>
        <dbReference type="SAM" id="MobiDB-lite"/>
    </source>
</evidence>
<name>A0A6H5HM50_9HEMI</name>
<dbReference type="Proteomes" id="UP000479000">
    <property type="component" value="Unassembled WGS sequence"/>
</dbReference>
<organism evidence="3 4">
    <name type="scientific">Nesidiocoris tenuis</name>
    <dbReference type="NCBI Taxonomy" id="355587"/>
    <lineage>
        <taxon>Eukaryota</taxon>
        <taxon>Metazoa</taxon>
        <taxon>Ecdysozoa</taxon>
        <taxon>Arthropoda</taxon>
        <taxon>Hexapoda</taxon>
        <taxon>Insecta</taxon>
        <taxon>Pterygota</taxon>
        <taxon>Neoptera</taxon>
        <taxon>Paraneoptera</taxon>
        <taxon>Hemiptera</taxon>
        <taxon>Heteroptera</taxon>
        <taxon>Panheteroptera</taxon>
        <taxon>Cimicomorpha</taxon>
        <taxon>Miridae</taxon>
        <taxon>Dicyphina</taxon>
        <taxon>Nesidiocoris</taxon>
    </lineage>
</organism>
<dbReference type="AlphaFoldDB" id="A0A6H5HM50"/>
<proteinExistence type="predicted"/>
<accession>A0A6H5HM50</accession>
<feature type="compositionally biased region" description="Pro residues" evidence="1">
    <location>
        <begin position="147"/>
        <end position="164"/>
    </location>
</feature>
<protein>
    <submittedName>
        <fullName evidence="3">Uncharacterized protein</fullName>
    </submittedName>
</protein>
<dbReference type="EMBL" id="CADCXU010031071">
    <property type="protein sequence ID" value="CAB0017260.1"/>
    <property type="molecule type" value="Genomic_DNA"/>
</dbReference>
<feature type="region of interest" description="Disordered" evidence="1">
    <location>
        <begin position="138"/>
        <end position="195"/>
    </location>
</feature>
<feature type="transmembrane region" description="Helical" evidence="2">
    <location>
        <begin position="332"/>
        <end position="359"/>
    </location>
</feature>
<feature type="transmembrane region" description="Helical" evidence="2">
    <location>
        <begin position="299"/>
        <end position="320"/>
    </location>
</feature>
<keyword evidence="4" id="KW-1185">Reference proteome</keyword>